<dbReference type="InterPro" id="IPR011010">
    <property type="entry name" value="DNA_brk_join_enz"/>
</dbReference>
<gene>
    <name evidence="2" type="ORF">MGAL_10B093966</name>
</gene>
<evidence type="ECO:0000313" key="3">
    <source>
        <dbReference type="Proteomes" id="UP000596742"/>
    </source>
</evidence>
<dbReference type="InterPro" id="IPR052925">
    <property type="entry name" value="Phage_Integrase-like_Recomb"/>
</dbReference>
<evidence type="ECO:0000313" key="2">
    <source>
        <dbReference type="EMBL" id="VDI68772.1"/>
    </source>
</evidence>
<dbReference type="Proteomes" id="UP000596742">
    <property type="component" value="Unassembled WGS sequence"/>
</dbReference>
<dbReference type="OrthoDB" id="5968999at2759"/>
<evidence type="ECO:0000256" key="1">
    <source>
        <dbReference type="ARBA" id="ARBA00023125"/>
    </source>
</evidence>
<dbReference type="Gene3D" id="1.10.150.130">
    <property type="match status" value="1"/>
</dbReference>
<dbReference type="PANTHER" id="PTHR34605">
    <property type="entry name" value="PHAGE_INTEGRASE DOMAIN-CONTAINING PROTEIN"/>
    <property type="match status" value="1"/>
</dbReference>
<dbReference type="InterPro" id="IPR010998">
    <property type="entry name" value="Integrase_recombinase_N"/>
</dbReference>
<accession>A0A8B6GTD4</accession>
<organism evidence="2 3">
    <name type="scientific">Mytilus galloprovincialis</name>
    <name type="common">Mediterranean mussel</name>
    <dbReference type="NCBI Taxonomy" id="29158"/>
    <lineage>
        <taxon>Eukaryota</taxon>
        <taxon>Metazoa</taxon>
        <taxon>Spiralia</taxon>
        <taxon>Lophotrochozoa</taxon>
        <taxon>Mollusca</taxon>
        <taxon>Bivalvia</taxon>
        <taxon>Autobranchia</taxon>
        <taxon>Pteriomorphia</taxon>
        <taxon>Mytilida</taxon>
        <taxon>Mytiloidea</taxon>
        <taxon>Mytilidae</taxon>
        <taxon>Mytilinae</taxon>
        <taxon>Mytilus</taxon>
    </lineage>
</organism>
<comment type="caution">
    <text evidence="2">The sequence shown here is derived from an EMBL/GenBank/DDBJ whole genome shotgun (WGS) entry which is preliminary data.</text>
</comment>
<sequence>MGERSTWRELECVRRVLKTFKNVTENKQIRINSDNKNVEHILKVGLRHNVGAAVEANKVSKDHILYDLTGKISSFLLDSRSNNTIKTYFSSFNRWSTFIKEHGFNNLPAAPIHVALYITNLIDKNCSPNVINSAIYSLKWVHELNGFAEPTDNSFVKSLQESAKRHKSISKLIYKNKKISYTAAGENILKILKLIAPTLNLGLHSLRVGGATAAASSEVNERCIKRHGRWKSDSRKDGYIADTLE</sequence>
<keyword evidence="3" id="KW-1185">Reference proteome</keyword>
<dbReference type="SUPFAM" id="SSF56349">
    <property type="entry name" value="DNA breaking-rejoining enzymes"/>
    <property type="match status" value="1"/>
</dbReference>
<keyword evidence="1" id="KW-0238">DNA-binding</keyword>
<dbReference type="AlphaFoldDB" id="A0A8B6GTD4"/>
<protein>
    <recommendedName>
        <fullName evidence="4">Core-binding (CB) domain-containing protein</fullName>
    </recommendedName>
</protein>
<dbReference type="EMBL" id="UYJE01008946">
    <property type="protein sequence ID" value="VDI68772.1"/>
    <property type="molecule type" value="Genomic_DNA"/>
</dbReference>
<dbReference type="SUPFAM" id="SSF47823">
    <property type="entry name" value="lambda integrase-like, N-terminal domain"/>
    <property type="match status" value="1"/>
</dbReference>
<dbReference type="GO" id="GO:0003677">
    <property type="term" value="F:DNA binding"/>
    <property type="evidence" value="ECO:0007669"/>
    <property type="project" value="UniProtKB-KW"/>
</dbReference>
<dbReference type="PANTHER" id="PTHR34605:SF6">
    <property type="entry name" value="TYR RECOMBINASE DOMAIN-CONTAINING PROTEIN"/>
    <property type="match status" value="1"/>
</dbReference>
<proteinExistence type="predicted"/>
<evidence type="ECO:0008006" key="4">
    <source>
        <dbReference type="Google" id="ProtNLM"/>
    </source>
</evidence>
<reference evidence="2" key="1">
    <citation type="submission" date="2018-11" db="EMBL/GenBank/DDBJ databases">
        <authorList>
            <person name="Alioto T."/>
            <person name="Alioto T."/>
        </authorList>
    </citation>
    <scope>NUCLEOTIDE SEQUENCE</scope>
</reference>
<name>A0A8B6GTD4_MYTGA</name>